<feature type="transmembrane region" description="Helical" evidence="6">
    <location>
        <begin position="216"/>
        <end position="236"/>
    </location>
</feature>
<reference evidence="8 9" key="1">
    <citation type="submission" date="2019-01" db="EMBL/GenBank/DDBJ databases">
        <title>Genome sequence of Salinicola endophyticus REST5.</title>
        <authorList>
            <person name="Nascimento F.X."/>
        </authorList>
    </citation>
    <scope>NUCLEOTIDE SEQUENCE [LARGE SCALE GENOMIC DNA]</scope>
    <source>
        <strain evidence="8 9">REST5</strain>
    </source>
</reference>
<feature type="transmembrane region" description="Helical" evidence="6">
    <location>
        <begin position="313"/>
        <end position="332"/>
    </location>
</feature>
<dbReference type="PANTHER" id="PTHR43124">
    <property type="entry name" value="PURINE EFFLUX PUMP PBUE"/>
    <property type="match status" value="1"/>
</dbReference>
<dbReference type="Gene3D" id="1.20.1250.20">
    <property type="entry name" value="MFS general substrate transporter like domains"/>
    <property type="match status" value="1"/>
</dbReference>
<organism evidence="8 9">
    <name type="scientific">Salinicola endophyticus</name>
    <dbReference type="NCBI Taxonomy" id="1949083"/>
    <lineage>
        <taxon>Bacteria</taxon>
        <taxon>Pseudomonadati</taxon>
        <taxon>Pseudomonadota</taxon>
        <taxon>Gammaproteobacteria</taxon>
        <taxon>Oceanospirillales</taxon>
        <taxon>Halomonadaceae</taxon>
        <taxon>Salinicola</taxon>
    </lineage>
</organism>
<feature type="transmembrane region" description="Helical" evidence="6">
    <location>
        <begin position="176"/>
        <end position="195"/>
    </location>
</feature>
<keyword evidence="9" id="KW-1185">Reference proteome</keyword>
<dbReference type="InterPro" id="IPR020846">
    <property type="entry name" value="MFS_dom"/>
</dbReference>
<keyword evidence="3 6" id="KW-0812">Transmembrane</keyword>
<comment type="subcellular location">
    <subcellularLocation>
        <location evidence="1">Cell membrane</location>
        <topology evidence="1">Multi-pass membrane protein</topology>
    </subcellularLocation>
</comment>
<dbReference type="Pfam" id="PF07690">
    <property type="entry name" value="MFS_1"/>
    <property type="match status" value="1"/>
</dbReference>
<dbReference type="InterPro" id="IPR005829">
    <property type="entry name" value="Sugar_transporter_CS"/>
</dbReference>
<evidence type="ECO:0000256" key="4">
    <source>
        <dbReference type="ARBA" id="ARBA00022989"/>
    </source>
</evidence>
<proteinExistence type="predicted"/>
<sequence length="420" mass="43849">MTTTSVHRQAGAREGAILLLASSLTIMGSVMVAPVLPRMIEAFAPVNPQASLWVPLAITGPALAIALFAPLAGWLADRFGRKRMLILATLCYALLGALPALLDGLAGIVGVRLLFGLAEAMVMTVCSTLIADYWQGERRLKYVNRQVVTIAVVGAAFFVIGGMLGEHSWRSPFSLYLLPLLLLPFMARVLWEPVVSRASAPVSGQIPPLANGRVDLPALLAGYLLIGIGMVMSFVVPVQAPVLLVGLGVTSTTLIGLATGTGLLASLAGALMWPLVRRTLGVRGCNALLLLLGAGGLTGLVLAQSYATMLISIVVHGIGVGMLVPNAMAPVMNALSPTSRGRGMGFFTAFLYLGQFISPLVVGLAASQAGGLTNGILALAGLLTLYAAVWGLGALFRHSDARSETDSTSHLLSQEHHHEP</sequence>
<protein>
    <submittedName>
        <fullName evidence="8">MFS transporter</fullName>
    </submittedName>
</protein>
<dbReference type="EMBL" id="CP035631">
    <property type="protein sequence ID" value="WFF41344.1"/>
    <property type="molecule type" value="Genomic_DNA"/>
</dbReference>
<evidence type="ECO:0000256" key="1">
    <source>
        <dbReference type="ARBA" id="ARBA00004651"/>
    </source>
</evidence>
<accession>A0ABY8FEU2</accession>
<dbReference type="PANTHER" id="PTHR43124:SF3">
    <property type="entry name" value="CHLORAMPHENICOL EFFLUX PUMP RV0191"/>
    <property type="match status" value="1"/>
</dbReference>
<dbReference type="RefSeq" id="WP_110689676.1">
    <property type="nucleotide sequence ID" value="NZ_CP035631.1"/>
</dbReference>
<keyword evidence="5 6" id="KW-0472">Membrane</keyword>
<feature type="transmembrane region" description="Helical" evidence="6">
    <location>
        <begin position="16"/>
        <end position="40"/>
    </location>
</feature>
<evidence type="ECO:0000313" key="8">
    <source>
        <dbReference type="EMBL" id="WFF41344.1"/>
    </source>
</evidence>
<dbReference type="InterPro" id="IPR036259">
    <property type="entry name" value="MFS_trans_sf"/>
</dbReference>
<feature type="domain" description="Major facilitator superfamily (MFS) profile" evidence="7">
    <location>
        <begin position="14"/>
        <end position="399"/>
    </location>
</feature>
<evidence type="ECO:0000256" key="5">
    <source>
        <dbReference type="ARBA" id="ARBA00023136"/>
    </source>
</evidence>
<dbReference type="CDD" id="cd17473">
    <property type="entry name" value="MFS_arabinose_efflux_permease_like"/>
    <property type="match status" value="1"/>
</dbReference>
<feature type="transmembrane region" description="Helical" evidence="6">
    <location>
        <begin position="287"/>
        <end position="307"/>
    </location>
</feature>
<feature type="transmembrane region" description="Helical" evidence="6">
    <location>
        <begin position="146"/>
        <end position="164"/>
    </location>
</feature>
<evidence type="ECO:0000256" key="6">
    <source>
        <dbReference type="SAM" id="Phobius"/>
    </source>
</evidence>
<dbReference type="PROSITE" id="PS50850">
    <property type="entry name" value="MFS"/>
    <property type="match status" value="1"/>
</dbReference>
<feature type="transmembrane region" description="Helical" evidence="6">
    <location>
        <begin position="84"/>
        <end position="102"/>
    </location>
</feature>
<evidence type="ECO:0000256" key="3">
    <source>
        <dbReference type="ARBA" id="ARBA00022692"/>
    </source>
</evidence>
<feature type="transmembrane region" description="Helical" evidence="6">
    <location>
        <begin position="372"/>
        <end position="396"/>
    </location>
</feature>
<evidence type="ECO:0000313" key="9">
    <source>
        <dbReference type="Proteomes" id="UP001321526"/>
    </source>
</evidence>
<keyword evidence="4 6" id="KW-1133">Transmembrane helix</keyword>
<name>A0ABY8FEU2_9GAMM</name>
<feature type="transmembrane region" description="Helical" evidence="6">
    <location>
        <begin position="344"/>
        <end position="366"/>
    </location>
</feature>
<dbReference type="PROSITE" id="PS00216">
    <property type="entry name" value="SUGAR_TRANSPORT_1"/>
    <property type="match status" value="1"/>
</dbReference>
<feature type="transmembrane region" description="Helical" evidence="6">
    <location>
        <begin position="114"/>
        <end position="134"/>
    </location>
</feature>
<feature type="transmembrane region" description="Helical" evidence="6">
    <location>
        <begin position="52"/>
        <end position="72"/>
    </location>
</feature>
<keyword evidence="2" id="KW-1003">Cell membrane</keyword>
<dbReference type="InterPro" id="IPR050189">
    <property type="entry name" value="MFS_Efflux_Transporters"/>
</dbReference>
<dbReference type="SUPFAM" id="SSF103473">
    <property type="entry name" value="MFS general substrate transporter"/>
    <property type="match status" value="1"/>
</dbReference>
<evidence type="ECO:0000256" key="2">
    <source>
        <dbReference type="ARBA" id="ARBA00022475"/>
    </source>
</evidence>
<dbReference type="Proteomes" id="UP001321526">
    <property type="component" value="Chromosome"/>
</dbReference>
<evidence type="ECO:0000259" key="7">
    <source>
        <dbReference type="PROSITE" id="PS50850"/>
    </source>
</evidence>
<dbReference type="InterPro" id="IPR011701">
    <property type="entry name" value="MFS"/>
</dbReference>
<gene>
    <name evidence="8" type="ORF">EVC62_07395</name>
</gene>
<feature type="transmembrane region" description="Helical" evidence="6">
    <location>
        <begin position="242"/>
        <end position="275"/>
    </location>
</feature>